<feature type="compositionally biased region" description="Low complexity" evidence="5">
    <location>
        <begin position="263"/>
        <end position="299"/>
    </location>
</feature>
<dbReference type="GO" id="GO:0006281">
    <property type="term" value="P:DNA repair"/>
    <property type="evidence" value="ECO:0007669"/>
    <property type="project" value="TreeGrafter"/>
</dbReference>
<gene>
    <name evidence="8" type="ORF">BQ4739_LOCUS12260</name>
</gene>
<dbReference type="Pfam" id="PF00271">
    <property type="entry name" value="Helicase_C"/>
    <property type="match status" value="1"/>
</dbReference>
<feature type="compositionally biased region" description="Low complexity" evidence="5">
    <location>
        <begin position="341"/>
        <end position="353"/>
    </location>
</feature>
<feature type="domain" description="Helicase C-terminal" evidence="7">
    <location>
        <begin position="829"/>
        <end position="996"/>
    </location>
</feature>
<dbReference type="GO" id="GO:0031297">
    <property type="term" value="P:replication fork processing"/>
    <property type="evidence" value="ECO:0007669"/>
    <property type="project" value="TreeGrafter"/>
</dbReference>
<feature type="compositionally biased region" description="Low complexity" evidence="5">
    <location>
        <begin position="239"/>
        <end position="253"/>
    </location>
</feature>
<dbReference type="SUPFAM" id="SSF52540">
    <property type="entry name" value="P-loop containing nucleoside triphosphate hydrolases"/>
    <property type="match status" value="2"/>
</dbReference>
<feature type="region of interest" description="Disordered" evidence="5">
    <location>
        <begin position="1"/>
        <end position="102"/>
    </location>
</feature>
<evidence type="ECO:0000256" key="5">
    <source>
        <dbReference type="SAM" id="MobiDB-lite"/>
    </source>
</evidence>
<dbReference type="GO" id="GO:0004386">
    <property type="term" value="F:helicase activity"/>
    <property type="evidence" value="ECO:0007669"/>
    <property type="project" value="UniProtKB-KW"/>
</dbReference>
<dbReference type="InterPro" id="IPR014001">
    <property type="entry name" value="Helicase_ATP-bd"/>
</dbReference>
<dbReference type="STRING" id="3088.A0A383W4F7"/>
<evidence type="ECO:0000256" key="1">
    <source>
        <dbReference type="ARBA" id="ARBA00022741"/>
    </source>
</evidence>
<evidence type="ECO:0000256" key="3">
    <source>
        <dbReference type="ARBA" id="ARBA00022806"/>
    </source>
</evidence>
<evidence type="ECO:0000256" key="4">
    <source>
        <dbReference type="ARBA" id="ARBA00022840"/>
    </source>
</evidence>
<dbReference type="PANTHER" id="PTHR45766:SF3">
    <property type="entry name" value="DNA ANNEALING HELICASE AND ENDONUCLEASE ZRANB3"/>
    <property type="match status" value="1"/>
</dbReference>
<evidence type="ECO:0000313" key="8">
    <source>
        <dbReference type="EMBL" id="SZX72100.1"/>
    </source>
</evidence>
<dbReference type="GO" id="GO:0016787">
    <property type="term" value="F:hydrolase activity"/>
    <property type="evidence" value="ECO:0007669"/>
    <property type="project" value="UniProtKB-KW"/>
</dbReference>
<dbReference type="CDD" id="cd18793">
    <property type="entry name" value="SF2_C_SNF"/>
    <property type="match status" value="1"/>
</dbReference>
<name>A0A383W4F7_TETOB</name>
<feature type="domain" description="Helicase ATP-binding" evidence="6">
    <location>
        <begin position="530"/>
        <end position="697"/>
    </location>
</feature>
<dbReference type="Pfam" id="PF00176">
    <property type="entry name" value="SNF2-rel_dom"/>
    <property type="match status" value="1"/>
</dbReference>
<dbReference type="SMART" id="SM00487">
    <property type="entry name" value="DEXDc"/>
    <property type="match status" value="1"/>
</dbReference>
<dbReference type="PROSITE" id="PS51192">
    <property type="entry name" value="HELICASE_ATP_BIND_1"/>
    <property type="match status" value="1"/>
</dbReference>
<evidence type="ECO:0000259" key="6">
    <source>
        <dbReference type="PROSITE" id="PS51192"/>
    </source>
</evidence>
<sequence length="1037" mass="113408">MASQDDFDDIDWEQLDNAVQEHAARKSQHQHPTQLLGHQQPQQLPAAVLRPAASWQSAQMAPQKQWVQQHATGQPAAALGTTQQQQQHSQGIQRRQAGLQPQSSNVQLPWSMFCSQAPVQGSSCMGWASKRLQPRQQQRQQHCVQGSGHCSSLSDSKQHLAQQQWQQQEQQAWQQPQQQQQAQCMQQQRKSSAAPLPTKLQLQQPHVQPLQPQPQQHQQQLQQPLLQQQPHPPWLRCEQGQQQGQCGQQQHQPHAPPQPPLPQQQQQQQQQPWGQSYQQPNVQHQQPSMQQGGQPWQAPGGSGSDRGCGAALPPPPGQQLPVEQPPPPPPQQRGGCDAQQPAAGSGMSKAAGAMAAGTCPPAAAAAAASGGLCPPAAGSGAMCQPAAASGGPAAAASGGPPVSCGPIVCSARLQLGPKGLLEVVFTGWHEEIVAACLSIPGARRADAASWCKRFLLPADKVVQLEGLLKELKAVRVTKLEPLPDLVGKVMAAHRRQPDDSSLYEALGKLQLAPGESLEQRMMPFQRQGVQFGLRVGGRLLIGDEMGLGKTVQACALAKCYQAEWPVLVVTPSSLRLSWAAALYDWLRVTEDRVLVVLKRADMQRLADAPSEAAARAMYDFVVLSYDLLKDGAGLLEQLGCQVVILDESHCIKNPKAARTQHTLPLLKKAKRAILLSGTPALNRPCELLTQLQGLLPKAGITKTAFEGRYAKIVDCGRFKKNEGSQNEEELNRLLTSTVMIRRRKAEVLKDLPAKLRKQVWLMLSDSERKQLTRLKQDLQDVRQLATDMHGLGQAVGGSLLQGMQQEQRNKVMALYHETAKVKASAVAAYVADLVVEMSSSQDKFLVFAYHKELMDAIQCGVSGIIHKNKEFRDLKYMRIDGSTPPKQREANVNQFQQDDNCRVAILNIKAAGVGLTLTRASTVVFAELAWTPSEVQQAEDRAHRIGQTSCVSVQLLLVKDSIDEVMWEMLQAKLKSTGQVLDGCAERMEVDKSSAAPRPKGALSWQEGEPQQDNQKSIKSFFGAAEGKDAAKKQRLN</sequence>
<feature type="region of interest" description="Disordered" evidence="5">
    <location>
        <begin position="203"/>
        <end position="353"/>
    </location>
</feature>
<reference evidence="8 9" key="1">
    <citation type="submission" date="2016-10" db="EMBL/GenBank/DDBJ databases">
        <authorList>
            <person name="Cai Z."/>
        </authorList>
    </citation>
    <scope>NUCLEOTIDE SEQUENCE [LARGE SCALE GENOMIC DNA]</scope>
</reference>
<feature type="compositionally biased region" description="Basic and acidic residues" evidence="5">
    <location>
        <begin position="1026"/>
        <end position="1037"/>
    </location>
</feature>
<dbReference type="GO" id="GO:0005524">
    <property type="term" value="F:ATP binding"/>
    <property type="evidence" value="ECO:0007669"/>
    <property type="project" value="UniProtKB-KW"/>
</dbReference>
<dbReference type="GO" id="GO:0043596">
    <property type="term" value="C:nuclear replication fork"/>
    <property type="evidence" value="ECO:0007669"/>
    <property type="project" value="TreeGrafter"/>
</dbReference>
<dbReference type="Gene3D" id="3.40.50.300">
    <property type="entry name" value="P-loop containing nucleotide triphosphate hydrolases"/>
    <property type="match status" value="1"/>
</dbReference>
<feature type="region of interest" description="Disordered" evidence="5">
    <location>
        <begin position="138"/>
        <end position="164"/>
    </location>
</feature>
<feature type="compositionally biased region" description="Polar residues" evidence="5">
    <location>
        <begin position="1009"/>
        <end position="1018"/>
    </location>
</feature>
<feature type="compositionally biased region" description="Low complexity" evidence="5">
    <location>
        <begin position="30"/>
        <end position="45"/>
    </location>
</feature>
<dbReference type="InterPro" id="IPR049730">
    <property type="entry name" value="SNF2/RAD54-like_C"/>
</dbReference>
<keyword evidence="3" id="KW-0347">Helicase</keyword>
<dbReference type="PROSITE" id="PS51194">
    <property type="entry name" value="HELICASE_CTER"/>
    <property type="match status" value="1"/>
</dbReference>
<organism evidence="8 9">
    <name type="scientific">Tetradesmus obliquus</name>
    <name type="common">Green alga</name>
    <name type="synonym">Acutodesmus obliquus</name>
    <dbReference type="NCBI Taxonomy" id="3088"/>
    <lineage>
        <taxon>Eukaryota</taxon>
        <taxon>Viridiplantae</taxon>
        <taxon>Chlorophyta</taxon>
        <taxon>core chlorophytes</taxon>
        <taxon>Chlorophyceae</taxon>
        <taxon>CS clade</taxon>
        <taxon>Sphaeropleales</taxon>
        <taxon>Scenedesmaceae</taxon>
        <taxon>Tetradesmus</taxon>
    </lineage>
</organism>
<keyword evidence="1" id="KW-0547">Nucleotide-binding</keyword>
<evidence type="ECO:0000256" key="2">
    <source>
        <dbReference type="ARBA" id="ARBA00022801"/>
    </source>
</evidence>
<dbReference type="GO" id="GO:0004520">
    <property type="term" value="F:DNA endonuclease activity"/>
    <property type="evidence" value="ECO:0007669"/>
    <property type="project" value="TreeGrafter"/>
</dbReference>
<protein>
    <submittedName>
        <fullName evidence="8">Uncharacterized protein</fullName>
    </submittedName>
</protein>
<evidence type="ECO:0000259" key="7">
    <source>
        <dbReference type="PROSITE" id="PS51194"/>
    </source>
</evidence>
<dbReference type="AlphaFoldDB" id="A0A383W4F7"/>
<feature type="compositionally biased region" description="Acidic residues" evidence="5">
    <location>
        <begin position="1"/>
        <end position="14"/>
    </location>
</feature>
<keyword evidence="4" id="KW-0067">ATP-binding</keyword>
<feature type="compositionally biased region" description="Low complexity" evidence="5">
    <location>
        <begin position="71"/>
        <end position="97"/>
    </location>
</feature>
<dbReference type="InterPro" id="IPR000330">
    <property type="entry name" value="SNF2_N"/>
</dbReference>
<feature type="compositionally biased region" description="Polar residues" evidence="5">
    <location>
        <begin position="54"/>
        <end position="70"/>
    </location>
</feature>
<accession>A0A383W4F7</accession>
<dbReference type="Gene3D" id="3.40.50.10810">
    <property type="entry name" value="Tandem AAA-ATPase domain"/>
    <property type="match status" value="1"/>
</dbReference>
<feature type="region of interest" description="Disordered" evidence="5">
    <location>
        <begin position="989"/>
        <end position="1037"/>
    </location>
</feature>
<dbReference type="Proteomes" id="UP000256970">
    <property type="component" value="Unassembled WGS sequence"/>
</dbReference>
<feature type="compositionally biased region" description="Pro residues" evidence="5">
    <location>
        <begin position="312"/>
        <end position="331"/>
    </location>
</feature>
<keyword evidence="2" id="KW-0378">Hydrolase</keyword>
<keyword evidence="9" id="KW-1185">Reference proteome</keyword>
<feature type="compositionally biased region" description="Polar residues" evidence="5">
    <location>
        <begin position="142"/>
        <end position="155"/>
    </location>
</feature>
<dbReference type="EMBL" id="FNXT01001103">
    <property type="protein sequence ID" value="SZX72100.1"/>
    <property type="molecule type" value="Genomic_DNA"/>
</dbReference>
<feature type="compositionally biased region" description="Low complexity" evidence="5">
    <location>
        <begin position="203"/>
        <end position="229"/>
    </location>
</feature>
<dbReference type="SMART" id="SM00490">
    <property type="entry name" value="HELICc"/>
    <property type="match status" value="1"/>
</dbReference>
<proteinExistence type="predicted"/>
<dbReference type="InterPro" id="IPR038718">
    <property type="entry name" value="SNF2-like_sf"/>
</dbReference>
<dbReference type="PANTHER" id="PTHR45766">
    <property type="entry name" value="DNA ANNEALING HELICASE AND ENDONUCLEASE ZRANB3 FAMILY MEMBER"/>
    <property type="match status" value="1"/>
</dbReference>
<dbReference type="InterPro" id="IPR001650">
    <property type="entry name" value="Helicase_C-like"/>
</dbReference>
<dbReference type="InterPro" id="IPR027417">
    <property type="entry name" value="P-loop_NTPase"/>
</dbReference>
<evidence type="ECO:0000313" key="9">
    <source>
        <dbReference type="Proteomes" id="UP000256970"/>
    </source>
</evidence>
<dbReference type="CDD" id="cd18010">
    <property type="entry name" value="DEXHc_HARP_SMARCAL1"/>
    <property type="match status" value="1"/>
</dbReference>